<protein>
    <recommendedName>
        <fullName evidence="3">Lipoprotein</fullName>
    </recommendedName>
</protein>
<dbReference type="AlphaFoldDB" id="E8ZKL0"/>
<evidence type="ECO:0000313" key="1">
    <source>
        <dbReference type="EMBL" id="CBY92176.1"/>
    </source>
</evidence>
<dbReference type="Proteomes" id="UP000008637">
    <property type="component" value="Chromosome"/>
</dbReference>
<organism evidence="1 2">
    <name type="scientific">Mycoplasma haemofelis (strain Langford 1)</name>
    <name type="common">Haemobartonella felis</name>
    <dbReference type="NCBI Taxonomy" id="941640"/>
    <lineage>
        <taxon>Bacteria</taxon>
        <taxon>Bacillati</taxon>
        <taxon>Mycoplasmatota</taxon>
        <taxon>Mollicutes</taxon>
        <taxon>Mycoplasmataceae</taxon>
        <taxon>Mycoplasma</taxon>
    </lineage>
</organism>
<keyword evidence="2" id="KW-1185">Reference proteome</keyword>
<dbReference type="EMBL" id="FR773153">
    <property type="protein sequence ID" value="CBY92176.1"/>
    <property type="molecule type" value="Genomic_DNA"/>
</dbReference>
<dbReference type="KEGG" id="mha:HF1_01680"/>
<evidence type="ECO:0000313" key="2">
    <source>
        <dbReference type="Proteomes" id="UP000008637"/>
    </source>
</evidence>
<dbReference type="PROSITE" id="PS51257">
    <property type="entry name" value="PROKAR_LIPOPROTEIN"/>
    <property type="match status" value="1"/>
</dbReference>
<dbReference type="OrthoDB" id="9824225at2"/>
<sequence>MTKTAGIGALSTAGIAGACGGGYLLMKEKTIGDRISKEGLSLIKTGDSASWGLAAKHLKLSDEALVSDLAKFDAEIKSKENMDLDKAKVALEKWCQEAIGKDLSDQNVKDYLSKAKSRCITPPSDIREKLSREGKSLVSNWNNKFEALKAASTQDTDLKSHLTVIDSTITEEVSAANTQKDKYSSALQKWCESKLELKIESSDYDTTYPKVVSRCTESQPLNS</sequence>
<proteinExistence type="predicted"/>
<accession>E8ZKL0</accession>
<name>E8ZKL0_MYCHL</name>
<reference evidence="1 2" key="1">
    <citation type="journal article" date="2011" name="J. Bacteriol.">
        <title>Complete genome sequence of Mycoplasma haemofelis, a hemotropic mycoplasma.</title>
        <authorList>
            <person name="Barker E.N."/>
            <person name="Helps C.R."/>
            <person name="Peters I.R."/>
            <person name="Darby A.C."/>
            <person name="Radford A.D."/>
            <person name="Tasker S."/>
        </authorList>
    </citation>
    <scope>NUCLEOTIDE SEQUENCE [LARGE SCALE GENOMIC DNA]</scope>
    <source>
        <strain evidence="1 2">Langford 1</strain>
    </source>
</reference>
<evidence type="ECO:0008006" key="3">
    <source>
        <dbReference type="Google" id="ProtNLM"/>
    </source>
</evidence>
<dbReference type="HOGENOM" id="CLU_109325_0_0_14"/>
<gene>
    <name evidence="1" type="ordered locus">HF1_01680</name>
</gene>